<evidence type="ECO:0000256" key="3">
    <source>
        <dbReference type="ARBA" id="ARBA00022692"/>
    </source>
</evidence>
<reference evidence="7" key="1">
    <citation type="submission" date="2018-06" db="EMBL/GenBank/DDBJ databases">
        <authorList>
            <consortium name="PulseNet: The National Subtyping Network for Foodborne Disease Surveillance"/>
            <person name="Tarr C.L."/>
            <person name="Trees E."/>
            <person name="Katz L.S."/>
            <person name="Carleton-Romer H.A."/>
            <person name="Stroika S."/>
            <person name="Kucerova Z."/>
            <person name="Roache K.F."/>
            <person name="Sabol A.L."/>
            <person name="Besser J."/>
            <person name="Gerner-Smidt P."/>
        </authorList>
    </citation>
    <scope>NUCLEOTIDE SEQUENCE</scope>
    <source>
        <strain evidence="7">PNUSAS041407</strain>
    </source>
</reference>
<dbReference type="GO" id="GO:0009279">
    <property type="term" value="C:cell outer membrane"/>
    <property type="evidence" value="ECO:0007669"/>
    <property type="project" value="UniProtKB-SubCell"/>
</dbReference>
<feature type="signal peptide" evidence="6">
    <location>
        <begin position="1"/>
        <end position="20"/>
    </location>
</feature>
<dbReference type="PANTHER" id="PTHR30026:SF20">
    <property type="entry name" value="OUTER MEMBRANE PROTEIN TOLC"/>
    <property type="match status" value="1"/>
</dbReference>
<dbReference type="GO" id="GO:0015288">
    <property type="term" value="F:porin activity"/>
    <property type="evidence" value="ECO:0007669"/>
    <property type="project" value="TreeGrafter"/>
</dbReference>
<comment type="subcellular location">
    <subcellularLocation>
        <location evidence="1">Cell outer membrane</location>
    </subcellularLocation>
</comment>
<organism evidence="7">
    <name type="scientific">Salmonella enterica</name>
    <name type="common">Salmonella choleraesuis</name>
    <dbReference type="NCBI Taxonomy" id="28901"/>
    <lineage>
        <taxon>Bacteria</taxon>
        <taxon>Pseudomonadati</taxon>
        <taxon>Pseudomonadota</taxon>
        <taxon>Gammaproteobacteria</taxon>
        <taxon>Enterobacterales</taxon>
        <taxon>Enterobacteriaceae</taxon>
        <taxon>Salmonella</taxon>
    </lineage>
</organism>
<evidence type="ECO:0000256" key="5">
    <source>
        <dbReference type="ARBA" id="ARBA00023237"/>
    </source>
</evidence>
<sequence length="406" mass="46562">MKIKSTLFAIISIMSLYANASQNADDYKNYIEKMYQSSDLIKIKELELEAEGLNGEQVELYFLPKVTAESKLRTDTTKGSIVENKLELNSLLFDSSITDRFKEKNNKINAAKYALVKEKEVLRQSIIENLIGIEYYKKLFATANDLEVNANLLYKQIESRYSAGVAKESDVEQAKLLIQKIETESHSITKEIDLLKSNIELSTGESFPERGVMLPEKVFQAIDTFKPDENGLHHNLDYEILKEQMLAAKNNIAQQNSLFKVSALTEQRYKDNAKNDNDSYFGIQVNVNLFDYNKKNAAETSFKNYQILKTKMDFKYKELQNTMKSLILISNSNEKELKGLENQSITTKSIIRNQKKEYSISQASYYEMLNTKFDSFSLDKKITEIKINDAINKIAMMQLTGNILSL</sequence>
<evidence type="ECO:0000313" key="7">
    <source>
        <dbReference type="EMBL" id="EBN2887360.1"/>
    </source>
</evidence>
<evidence type="ECO:0000256" key="6">
    <source>
        <dbReference type="SAM" id="SignalP"/>
    </source>
</evidence>
<dbReference type="InterPro" id="IPR051906">
    <property type="entry name" value="TolC-like"/>
</dbReference>
<keyword evidence="3" id="KW-0812">Transmembrane</keyword>
<dbReference type="RefSeq" id="WP_080071362.1">
    <property type="nucleotide sequence ID" value="NZ_MYQL01000031.1"/>
</dbReference>
<keyword evidence="6" id="KW-0732">Signal</keyword>
<dbReference type="EMBL" id="AAGFGW010000002">
    <property type="protein sequence ID" value="EBN2887360.1"/>
    <property type="molecule type" value="Genomic_DNA"/>
</dbReference>
<dbReference type="GO" id="GO:1990281">
    <property type="term" value="C:efflux pump complex"/>
    <property type="evidence" value="ECO:0007669"/>
    <property type="project" value="TreeGrafter"/>
</dbReference>
<dbReference type="SUPFAM" id="SSF56954">
    <property type="entry name" value="Outer membrane efflux proteins (OEP)"/>
    <property type="match status" value="1"/>
</dbReference>
<accession>A0A5T7YB52</accession>
<dbReference type="GO" id="GO:0015562">
    <property type="term" value="F:efflux transmembrane transporter activity"/>
    <property type="evidence" value="ECO:0007669"/>
    <property type="project" value="InterPro"/>
</dbReference>
<protein>
    <submittedName>
        <fullName evidence="7">TolC family protein</fullName>
    </submittedName>
</protein>
<keyword evidence="4" id="KW-0472">Membrane</keyword>
<comment type="caution">
    <text evidence="7">The sequence shown here is derived from an EMBL/GenBank/DDBJ whole genome shotgun (WGS) entry which is preliminary data.</text>
</comment>
<evidence type="ECO:0000256" key="2">
    <source>
        <dbReference type="ARBA" id="ARBA00022452"/>
    </source>
</evidence>
<proteinExistence type="predicted"/>
<evidence type="ECO:0000256" key="4">
    <source>
        <dbReference type="ARBA" id="ARBA00023136"/>
    </source>
</evidence>
<keyword evidence="2" id="KW-1134">Transmembrane beta strand</keyword>
<dbReference type="PANTHER" id="PTHR30026">
    <property type="entry name" value="OUTER MEMBRANE PROTEIN TOLC"/>
    <property type="match status" value="1"/>
</dbReference>
<evidence type="ECO:0000256" key="1">
    <source>
        <dbReference type="ARBA" id="ARBA00004442"/>
    </source>
</evidence>
<gene>
    <name evidence="7" type="ORF">DON26_04925</name>
</gene>
<dbReference type="Gene3D" id="1.20.1600.10">
    <property type="entry name" value="Outer membrane efflux proteins (OEP)"/>
    <property type="match status" value="1"/>
</dbReference>
<dbReference type="AlphaFoldDB" id="A0A5T7YB52"/>
<feature type="chain" id="PRO_5026042827" evidence="6">
    <location>
        <begin position="21"/>
        <end position="406"/>
    </location>
</feature>
<keyword evidence="5" id="KW-0998">Cell outer membrane</keyword>
<name>A0A5T7YB52_SALER</name>